<sequence>MEKSTSKKISVGIFVIVGTILLITALYFVGKKQHLFNKNIQLIAVFSDVSGLQLGNNVRYSGVDVGTVSKIEMKEEGKISVELSIDEDAAKFIKKDAVASIGSDGLVGSMVVNIVPGENKAAKMVVSGDQIQVKSKITIDEILETFSKTNESAALITSDLAKITQKVVEGKGTLGAILSDTLLENDVRKSVAGMKRTAESATKAMDKVNALISKINYDESAAAVLLSDPKTRVQIQNVFTNLDKSGKNINKVSESLNDYVQEIKTGKGTINYLTQDQTLVKNIDSTAISVKESADKFNQNMEALKHNFLFRGYFRKLERKERKEKEKNDEKLKK</sequence>
<dbReference type="AlphaFoldDB" id="A0A8J8K9L8"/>
<feature type="transmembrane region" description="Helical" evidence="1">
    <location>
        <begin position="12"/>
        <end position="30"/>
    </location>
</feature>
<keyword evidence="4" id="KW-1185">Reference proteome</keyword>
<keyword evidence="1" id="KW-1133">Transmembrane helix</keyword>
<reference evidence="3" key="1">
    <citation type="submission" date="2020-05" db="EMBL/GenBank/DDBJ databases">
        <title>Genomic Encyclopedia of Type Strains, Phase IV (KMG-V): Genome sequencing to study the core and pangenomes of soil and plant-associated prokaryotes.</title>
        <authorList>
            <person name="Whitman W."/>
        </authorList>
    </citation>
    <scope>NUCLEOTIDE SEQUENCE</scope>
    <source>
        <strain evidence="3">16F</strain>
    </source>
</reference>
<dbReference type="InterPro" id="IPR003399">
    <property type="entry name" value="Mce/MlaD"/>
</dbReference>
<accession>A0A8J8K9L8</accession>
<dbReference type="PANTHER" id="PTHR33371:SF4">
    <property type="entry name" value="INTERMEMBRANE PHOSPHOLIPID TRANSPORT SYSTEM BINDING PROTEIN MLAD"/>
    <property type="match status" value="1"/>
</dbReference>
<keyword evidence="1" id="KW-0472">Membrane</keyword>
<dbReference type="Proteomes" id="UP000610746">
    <property type="component" value="Unassembled WGS sequence"/>
</dbReference>
<gene>
    <name evidence="3" type="ORF">HNQ03_002902</name>
</gene>
<dbReference type="InterPro" id="IPR052336">
    <property type="entry name" value="MlaD_Phospholipid_Transporter"/>
</dbReference>
<name>A0A8J8K9L8_9FLAO</name>
<evidence type="ECO:0000259" key="2">
    <source>
        <dbReference type="Pfam" id="PF02470"/>
    </source>
</evidence>
<feature type="domain" description="Mce/MlaD" evidence="2">
    <location>
        <begin position="40"/>
        <end position="117"/>
    </location>
</feature>
<dbReference type="RefSeq" id="WP_173780353.1">
    <property type="nucleotide sequence ID" value="NZ_JABSNO010000028.1"/>
</dbReference>
<evidence type="ECO:0000313" key="4">
    <source>
        <dbReference type="Proteomes" id="UP000610746"/>
    </source>
</evidence>
<comment type="caution">
    <text evidence="3">The sequence shown here is derived from an EMBL/GenBank/DDBJ whole genome shotgun (WGS) entry which is preliminary data.</text>
</comment>
<organism evidence="3 4">
    <name type="scientific">Frigoriflavimonas asaccharolytica</name>
    <dbReference type="NCBI Taxonomy" id="2735899"/>
    <lineage>
        <taxon>Bacteria</taxon>
        <taxon>Pseudomonadati</taxon>
        <taxon>Bacteroidota</taxon>
        <taxon>Flavobacteriia</taxon>
        <taxon>Flavobacteriales</taxon>
        <taxon>Weeksellaceae</taxon>
        <taxon>Frigoriflavimonas</taxon>
    </lineage>
</organism>
<proteinExistence type="predicted"/>
<evidence type="ECO:0000256" key="1">
    <source>
        <dbReference type="SAM" id="Phobius"/>
    </source>
</evidence>
<dbReference type="PANTHER" id="PTHR33371">
    <property type="entry name" value="INTERMEMBRANE PHOSPHOLIPID TRANSPORT SYSTEM BINDING PROTEIN MLAD-RELATED"/>
    <property type="match status" value="1"/>
</dbReference>
<keyword evidence="1" id="KW-0812">Transmembrane</keyword>
<dbReference type="Pfam" id="PF02470">
    <property type="entry name" value="MlaD"/>
    <property type="match status" value="1"/>
</dbReference>
<evidence type="ECO:0000313" key="3">
    <source>
        <dbReference type="EMBL" id="NRS93811.1"/>
    </source>
</evidence>
<protein>
    <submittedName>
        <fullName evidence="3">Phospholipid/cholesterol/gamma-HCH transport system substrate-binding protein</fullName>
    </submittedName>
</protein>
<dbReference type="EMBL" id="JABSNO010000028">
    <property type="protein sequence ID" value="NRS93811.1"/>
    <property type="molecule type" value="Genomic_DNA"/>
</dbReference>